<evidence type="ECO:0000256" key="2">
    <source>
        <dbReference type="ARBA" id="ARBA00022475"/>
    </source>
</evidence>
<evidence type="ECO:0000256" key="6">
    <source>
        <dbReference type="ARBA" id="ARBA00022989"/>
    </source>
</evidence>
<feature type="transmembrane region" description="Helical" evidence="8">
    <location>
        <begin position="160"/>
        <end position="181"/>
    </location>
</feature>
<keyword evidence="8 9" id="KW-0961">Cell wall biogenesis/degradation</keyword>
<evidence type="ECO:0000313" key="10">
    <source>
        <dbReference type="EMBL" id="QXM05320.1"/>
    </source>
</evidence>
<feature type="transmembrane region" description="Helical" evidence="8">
    <location>
        <begin position="263"/>
        <end position="285"/>
    </location>
</feature>
<feature type="transmembrane region" description="Helical" evidence="8">
    <location>
        <begin position="84"/>
        <end position="105"/>
    </location>
</feature>
<evidence type="ECO:0000256" key="9">
    <source>
        <dbReference type="PIRNR" id="PIRNR002869"/>
    </source>
</evidence>
<dbReference type="InterPro" id="IPR051050">
    <property type="entry name" value="Lipid_II_flippase_MurJ/MviN"/>
</dbReference>
<dbReference type="CDD" id="cd13123">
    <property type="entry name" value="MATE_MurJ_like"/>
    <property type="match status" value="1"/>
</dbReference>
<evidence type="ECO:0000256" key="8">
    <source>
        <dbReference type="HAMAP-Rule" id="MF_02078"/>
    </source>
</evidence>
<reference evidence="10" key="1">
    <citation type="submission" date="2021-07" db="EMBL/GenBank/DDBJ databases">
        <title>Complete genome sequence of Crassaminicella sp. 143-21, isolated from a deep-sea hydrothermal vent.</title>
        <authorList>
            <person name="Li X."/>
        </authorList>
    </citation>
    <scope>NUCLEOTIDE SEQUENCE</scope>
    <source>
        <strain evidence="10">143-21</strain>
    </source>
</reference>
<evidence type="ECO:0000256" key="7">
    <source>
        <dbReference type="ARBA" id="ARBA00023136"/>
    </source>
</evidence>
<feature type="transmembrane region" description="Helical" evidence="8">
    <location>
        <begin position="125"/>
        <end position="148"/>
    </location>
</feature>
<keyword evidence="3 8" id="KW-0812">Transmembrane</keyword>
<evidence type="ECO:0000256" key="3">
    <source>
        <dbReference type="ARBA" id="ARBA00022692"/>
    </source>
</evidence>
<comment type="similarity">
    <text evidence="8 9">Belongs to the MurJ/MviN family.</text>
</comment>
<gene>
    <name evidence="8 10" type="primary">murJ</name>
    <name evidence="10" type="ORF">KVH43_07910</name>
</gene>
<dbReference type="PIRSF" id="PIRSF002869">
    <property type="entry name" value="MviN"/>
    <property type="match status" value="1"/>
</dbReference>
<dbReference type="PANTHER" id="PTHR47019:SF1">
    <property type="entry name" value="LIPID II FLIPPASE MURJ"/>
    <property type="match status" value="1"/>
</dbReference>
<name>A0ABX8RC63_9CLOT</name>
<feature type="transmembrane region" description="Helical" evidence="8">
    <location>
        <begin position="406"/>
        <end position="428"/>
    </location>
</feature>
<feature type="transmembrane region" description="Helical" evidence="8">
    <location>
        <begin position="187"/>
        <end position="208"/>
    </location>
</feature>
<feature type="transmembrane region" description="Helical" evidence="8">
    <location>
        <begin position="305"/>
        <end position="327"/>
    </location>
</feature>
<comment type="pathway">
    <text evidence="8">Cell wall biogenesis; peptidoglycan biosynthesis.</text>
</comment>
<comment type="subcellular location">
    <subcellularLocation>
        <location evidence="1 8">Cell membrane</location>
        <topology evidence="1 8">Multi-pass membrane protein</topology>
    </subcellularLocation>
</comment>
<proteinExistence type="inferred from homology"/>
<keyword evidence="5 8" id="KW-0573">Peptidoglycan synthesis</keyword>
<keyword evidence="6 8" id="KW-1133">Transmembrane helix</keyword>
<dbReference type="InterPro" id="IPR004268">
    <property type="entry name" value="MurJ"/>
</dbReference>
<keyword evidence="2 8" id="KW-1003">Cell membrane</keyword>
<feature type="transmembrane region" description="Helical" evidence="8">
    <location>
        <begin position="7"/>
        <end position="27"/>
    </location>
</feature>
<dbReference type="Proteomes" id="UP000886818">
    <property type="component" value="Chromosome"/>
</dbReference>
<evidence type="ECO:0000313" key="11">
    <source>
        <dbReference type="Proteomes" id="UP000886818"/>
    </source>
</evidence>
<dbReference type="HAMAP" id="MF_02078">
    <property type="entry name" value="MurJ_MviN"/>
    <property type="match status" value="1"/>
</dbReference>
<protein>
    <recommendedName>
        <fullName evidence="8">Probable lipid II flippase MurJ</fullName>
    </recommendedName>
</protein>
<keyword evidence="7 8" id="KW-0472">Membrane</keyword>
<accession>A0ABX8RC63</accession>
<feature type="transmembrane region" description="Helical" evidence="8">
    <location>
        <begin position="474"/>
        <end position="495"/>
    </location>
</feature>
<dbReference type="PANTHER" id="PTHR47019">
    <property type="entry name" value="LIPID II FLIPPASE MURJ"/>
    <property type="match status" value="1"/>
</dbReference>
<dbReference type="NCBIfam" id="TIGR01695">
    <property type="entry name" value="murJ_mviN"/>
    <property type="match status" value="1"/>
</dbReference>
<organism evidence="10 11">
    <name type="scientific">Crassaminicella indica</name>
    <dbReference type="NCBI Taxonomy" id="2855394"/>
    <lineage>
        <taxon>Bacteria</taxon>
        <taxon>Bacillati</taxon>
        <taxon>Bacillota</taxon>
        <taxon>Clostridia</taxon>
        <taxon>Eubacteriales</taxon>
        <taxon>Clostridiaceae</taxon>
        <taxon>Crassaminicella</taxon>
    </lineage>
</organism>
<evidence type="ECO:0000256" key="1">
    <source>
        <dbReference type="ARBA" id="ARBA00004651"/>
    </source>
</evidence>
<sequence length="523" mass="58672">MNNYKKTIKTIFAVIGLTFFAKFLGFFRDALLGSKLGANMESDAYIMALNSTSIIFVNIGAAIVTATIPIIVRIFNKATKKEAFSFVNNLLNILIFIACILTVLGELFSKQIMGLLAEGFEYYKFHLTVQLTRIMFPILIFICITYVFVSLLQSMERFKVTSIISIPANVMIIVFLCFFSQKYGVKGLAVVTTIGWILQFLVMTPFLYKEDYKYNLRINFKDPYIKEFFSMILIIIIVASVNQLNILLDQKQASFLGHGKISFLYYANILYQAITTTTVLGINTVMFPKFAEKAVNLSEKQYAQFIAAIIKLMTFVLLPMTAGIVLLRNPIISLVFERGAFTHHAAVITGSVFACYALGMISFGILDVVNKAFYARNDKKIPVQYALLIIVSNMILNWILGPKFDVVGLAIGTALASTVGSIGLMRAFKRKMGYLDVKSLWNTFIKVILSCLVMAIAVMPTLKILNVYFYDKGLIGKIIVVIIPSIVGGVVYAFVTMKLKLEEAFTLYNHFVQPLIKKLKGNR</sequence>
<dbReference type="RefSeq" id="WP_218282020.1">
    <property type="nucleotide sequence ID" value="NZ_CP078093.1"/>
</dbReference>
<evidence type="ECO:0000256" key="4">
    <source>
        <dbReference type="ARBA" id="ARBA00022960"/>
    </source>
</evidence>
<feature type="transmembrane region" description="Helical" evidence="8">
    <location>
        <begin position="47"/>
        <end position="72"/>
    </location>
</feature>
<evidence type="ECO:0000256" key="5">
    <source>
        <dbReference type="ARBA" id="ARBA00022984"/>
    </source>
</evidence>
<feature type="transmembrane region" description="Helical" evidence="8">
    <location>
        <begin position="440"/>
        <end position="462"/>
    </location>
</feature>
<feature type="transmembrane region" description="Helical" evidence="8">
    <location>
        <begin position="381"/>
        <end position="400"/>
    </location>
</feature>
<dbReference type="EMBL" id="CP078093">
    <property type="protein sequence ID" value="QXM05320.1"/>
    <property type="molecule type" value="Genomic_DNA"/>
</dbReference>
<feature type="transmembrane region" description="Helical" evidence="8">
    <location>
        <begin position="228"/>
        <end position="248"/>
    </location>
</feature>
<feature type="transmembrane region" description="Helical" evidence="8">
    <location>
        <begin position="347"/>
        <end position="369"/>
    </location>
</feature>
<keyword evidence="8 9" id="KW-0813">Transport</keyword>
<dbReference type="Pfam" id="PF03023">
    <property type="entry name" value="MurJ"/>
    <property type="match status" value="1"/>
</dbReference>
<keyword evidence="4 8" id="KW-0133">Cell shape</keyword>
<comment type="function">
    <text evidence="8 9">Involved in peptidoglycan biosynthesis. Transports lipid-linked peptidoglycan precursors from the inner to the outer leaflet of the cytoplasmic membrane.</text>
</comment>
<keyword evidence="11" id="KW-1185">Reference proteome</keyword>